<evidence type="ECO:0000256" key="4">
    <source>
        <dbReference type="ARBA" id="ARBA00022989"/>
    </source>
</evidence>
<dbReference type="PANTHER" id="PTHR38459:SF5">
    <property type="entry name" value="CELL WALL TEICHOIC ACID GLYCOSYLATION PROTEIN GTCA"/>
    <property type="match status" value="1"/>
</dbReference>
<evidence type="ECO:0000313" key="9">
    <source>
        <dbReference type="Proteomes" id="UP000015961"/>
    </source>
</evidence>
<accession>S0P5H6</accession>
<reference evidence="8 9" key="1">
    <citation type="submission" date="2013-03" db="EMBL/GenBank/DDBJ databases">
        <title>The Genome Sequence of Enterococcus sulfureus ATCC_49903 (PacBio/Illumina hybrid assembly).</title>
        <authorList>
            <consortium name="The Broad Institute Genomics Platform"/>
            <consortium name="The Broad Institute Genome Sequencing Center for Infectious Disease"/>
            <person name="Earl A."/>
            <person name="Russ C."/>
            <person name="Gilmore M."/>
            <person name="Surin D."/>
            <person name="Walker B."/>
            <person name="Young S."/>
            <person name="Zeng Q."/>
            <person name="Gargeya S."/>
            <person name="Fitzgerald M."/>
            <person name="Haas B."/>
            <person name="Abouelleil A."/>
            <person name="Allen A.W."/>
            <person name="Alvarado L."/>
            <person name="Arachchi H.M."/>
            <person name="Berlin A.M."/>
            <person name="Chapman S.B."/>
            <person name="Gainer-Dewar J."/>
            <person name="Goldberg J."/>
            <person name="Griggs A."/>
            <person name="Gujja S."/>
            <person name="Hansen M."/>
            <person name="Howarth C."/>
            <person name="Imamovic A."/>
            <person name="Ireland A."/>
            <person name="Larimer J."/>
            <person name="McCowan C."/>
            <person name="Murphy C."/>
            <person name="Pearson M."/>
            <person name="Poon T.W."/>
            <person name="Priest M."/>
            <person name="Roberts A."/>
            <person name="Saif S."/>
            <person name="Shea T."/>
            <person name="Sisk P."/>
            <person name="Sykes S."/>
            <person name="Wortman J."/>
            <person name="Nusbaum C."/>
            <person name="Birren B."/>
        </authorList>
    </citation>
    <scope>NUCLEOTIDE SEQUENCE [LARGE SCALE GENOMIC DNA]</scope>
    <source>
        <strain evidence="8 9">ATCC 49903</strain>
    </source>
</reference>
<protein>
    <recommendedName>
        <fullName evidence="7">GtrA/DPMS transmembrane domain-containing protein</fullName>
    </recommendedName>
</protein>
<dbReference type="OrthoDB" id="361483at2"/>
<keyword evidence="4 6" id="KW-1133">Transmembrane helix</keyword>
<comment type="caution">
    <text evidence="8">The sequence shown here is derived from an EMBL/GenBank/DDBJ whole genome shotgun (WGS) entry which is preliminary data.</text>
</comment>
<comment type="subcellular location">
    <subcellularLocation>
        <location evidence="1">Membrane</location>
        <topology evidence="1">Multi-pass membrane protein</topology>
    </subcellularLocation>
</comment>
<dbReference type="Pfam" id="PF04138">
    <property type="entry name" value="GtrA_DPMS_TM"/>
    <property type="match status" value="1"/>
</dbReference>
<comment type="similarity">
    <text evidence="2">Belongs to the GtrA family.</text>
</comment>
<feature type="transmembrane region" description="Helical" evidence="6">
    <location>
        <begin position="112"/>
        <end position="131"/>
    </location>
</feature>
<dbReference type="AlphaFoldDB" id="S0P5H6"/>
<dbReference type="STRING" id="1140003.OMY_01299"/>
<keyword evidence="5 6" id="KW-0472">Membrane</keyword>
<gene>
    <name evidence="8" type="ORF">I573_01381</name>
</gene>
<keyword evidence="9" id="KW-1185">Reference proteome</keyword>
<dbReference type="GO" id="GO:0000271">
    <property type="term" value="P:polysaccharide biosynthetic process"/>
    <property type="evidence" value="ECO:0007669"/>
    <property type="project" value="InterPro"/>
</dbReference>
<evidence type="ECO:0000259" key="7">
    <source>
        <dbReference type="Pfam" id="PF04138"/>
    </source>
</evidence>
<dbReference type="eggNOG" id="COG2246">
    <property type="taxonomic scope" value="Bacteria"/>
</dbReference>
<dbReference type="Proteomes" id="UP000015961">
    <property type="component" value="Unassembled WGS sequence"/>
</dbReference>
<dbReference type="InterPro" id="IPR007267">
    <property type="entry name" value="GtrA_DPMS_TM"/>
</dbReference>
<dbReference type="GO" id="GO:0005886">
    <property type="term" value="C:plasma membrane"/>
    <property type="evidence" value="ECO:0007669"/>
    <property type="project" value="TreeGrafter"/>
</dbReference>
<evidence type="ECO:0000256" key="1">
    <source>
        <dbReference type="ARBA" id="ARBA00004141"/>
    </source>
</evidence>
<sequence>MKNKQLLSVEILSYLFFGVLTTVVNIAVYFFFRNVVEVNYVIANSIAWILSVLFAFVTNKKWVFKSQTTSRGAYFKEAFLFVAYRALSYVLDMGAMFVMLSVLHSSDFSAKIVSQVFVIVANYAFSKWLVFK</sequence>
<dbReference type="PANTHER" id="PTHR38459">
    <property type="entry name" value="PROPHAGE BACTOPRENOL-LINKED GLUCOSE TRANSLOCASE HOMOLOG"/>
    <property type="match status" value="1"/>
</dbReference>
<evidence type="ECO:0000256" key="3">
    <source>
        <dbReference type="ARBA" id="ARBA00022692"/>
    </source>
</evidence>
<dbReference type="PATRIC" id="fig|1140003.3.peg.1255"/>
<feature type="transmembrane region" description="Helical" evidence="6">
    <location>
        <begin position="12"/>
        <end position="32"/>
    </location>
</feature>
<organism evidence="8 9">
    <name type="scientific">Enterococcus sulfureus ATCC 49903</name>
    <dbReference type="NCBI Taxonomy" id="1140003"/>
    <lineage>
        <taxon>Bacteria</taxon>
        <taxon>Bacillati</taxon>
        <taxon>Bacillota</taxon>
        <taxon>Bacilli</taxon>
        <taxon>Lactobacillales</taxon>
        <taxon>Enterococcaceae</taxon>
        <taxon>Enterococcus</taxon>
    </lineage>
</organism>
<dbReference type="EMBL" id="ASWO01000005">
    <property type="protein sequence ID" value="EOT83656.1"/>
    <property type="molecule type" value="Genomic_DNA"/>
</dbReference>
<evidence type="ECO:0000256" key="6">
    <source>
        <dbReference type="SAM" id="Phobius"/>
    </source>
</evidence>
<evidence type="ECO:0000256" key="2">
    <source>
        <dbReference type="ARBA" id="ARBA00009399"/>
    </source>
</evidence>
<proteinExistence type="inferred from homology"/>
<evidence type="ECO:0000313" key="8">
    <source>
        <dbReference type="EMBL" id="EOT83656.1"/>
    </source>
</evidence>
<feature type="transmembrane region" description="Helical" evidence="6">
    <location>
        <begin position="38"/>
        <end position="57"/>
    </location>
</feature>
<feature type="domain" description="GtrA/DPMS transmembrane" evidence="7">
    <location>
        <begin position="14"/>
        <end position="131"/>
    </location>
</feature>
<keyword evidence="3 6" id="KW-0812">Transmembrane</keyword>
<dbReference type="InterPro" id="IPR051401">
    <property type="entry name" value="GtrA_CellWall_Glycosyl"/>
</dbReference>
<dbReference type="RefSeq" id="WP_016185750.1">
    <property type="nucleotide sequence ID" value="NZ_ASWO01000005.1"/>
</dbReference>
<feature type="transmembrane region" description="Helical" evidence="6">
    <location>
        <begin position="78"/>
        <end position="100"/>
    </location>
</feature>
<evidence type="ECO:0000256" key="5">
    <source>
        <dbReference type="ARBA" id="ARBA00023136"/>
    </source>
</evidence>
<name>S0P5H6_9ENTE</name>